<name>A0A4R1RNE0_HYDET</name>
<keyword evidence="1" id="KW-1133">Transmembrane helix</keyword>
<dbReference type="InterPro" id="IPR010787">
    <property type="entry name" value="DUF1385"/>
</dbReference>
<keyword evidence="1" id="KW-0472">Membrane</keyword>
<gene>
    <name evidence="2" type="ORF">EDC14_101441</name>
</gene>
<dbReference type="AlphaFoldDB" id="A0A4R1RNE0"/>
<protein>
    <submittedName>
        <fullName evidence="2">Uncharacterized protein YqhQ</fullName>
    </submittedName>
</protein>
<reference evidence="2 3" key="1">
    <citation type="submission" date="2019-03" db="EMBL/GenBank/DDBJ databases">
        <title>Genomic Encyclopedia of Type Strains, Phase IV (KMG-IV): sequencing the most valuable type-strain genomes for metagenomic binning, comparative biology and taxonomic classification.</title>
        <authorList>
            <person name="Goeker M."/>
        </authorList>
    </citation>
    <scope>NUCLEOTIDE SEQUENCE [LARGE SCALE GENOMIC DNA]</scope>
    <source>
        <strain evidence="2 3">LX-B</strain>
    </source>
</reference>
<dbReference type="PANTHER" id="PTHR42867:SF1">
    <property type="entry name" value="MEMBRANE PROTEIN-RELATED"/>
    <property type="match status" value="1"/>
</dbReference>
<comment type="caution">
    <text evidence="2">The sequence shown here is derived from an EMBL/GenBank/DDBJ whole genome shotgun (WGS) entry which is preliminary data.</text>
</comment>
<feature type="transmembrane region" description="Helical" evidence="1">
    <location>
        <begin position="137"/>
        <end position="157"/>
    </location>
</feature>
<evidence type="ECO:0000313" key="3">
    <source>
        <dbReference type="Proteomes" id="UP000295008"/>
    </source>
</evidence>
<dbReference type="PANTHER" id="PTHR42867">
    <property type="entry name" value="MEMBRANE PROTEIN-RELATED"/>
    <property type="match status" value="1"/>
</dbReference>
<keyword evidence="3" id="KW-1185">Reference proteome</keyword>
<dbReference type="EMBL" id="SLUN01000014">
    <property type="protein sequence ID" value="TCL67352.1"/>
    <property type="molecule type" value="Genomic_DNA"/>
</dbReference>
<sequence>MKQPEFSYGGQAVIEGVMMRGREYVAVAVRKANGEIVIKKDPVGSVAKKYPFLKWPFIRGVVALCDSFGVGLKALLFSADQFMEGEGEAEGKAAGDSKLSAGETAMMVATALAMTVVLFVVLPLLGRMLVNKFLPGAFWGNLFESVLRFVVFILYIVSVSMLKDIQRVFAYHGAEHKVINTFEAKKDLTVENTRQFTTFHPRCGTSFLLFVVVISAIFFSFLHYDTIWARLLSRILLLPVVAGFSYEVIKFTGRHQDFFLWRWMSLPGMWLQKLTTREPDDSQVEVAINALVAVLKEEAPVIVGGRVYAAEKVEAVQAEPASAG</sequence>
<feature type="transmembrane region" description="Helical" evidence="1">
    <location>
        <begin position="105"/>
        <end position="125"/>
    </location>
</feature>
<accession>A0A4R1RNE0</accession>
<feature type="transmembrane region" description="Helical" evidence="1">
    <location>
        <begin position="227"/>
        <end position="249"/>
    </location>
</feature>
<dbReference type="OrthoDB" id="9784805at2"/>
<dbReference type="RefSeq" id="WP_132014612.1">
    <property type="nucleotide sequence ID" value="NZ_SLUN01000014.1"/>
</dbReference>
<dbReference type="Pfam" id="PF07136">
    <property type="entry name" value="DUF1385"/>
    <property type="match status" value="1"/>
</dbReference>
<organism evidence="2 3">
    <name type="scientific">Hydrogenispora ethanolica</name>
    <dbReference type="NCBI Taxonomy" id="1082276"/>
    <lineage>
        <taxon>Bacteria</taxon>
        <taxon>Bacillati</taxon>
        <taxon>Bacillota</taxon>
        <taxon>Hydrogenispora</taxon>
    </lineage>
</organism>
<feature type="transmembrane region" description="Helical" evidence="1">
    <location>
        <begin position="203"/>
        <end position="221"/>
    </location>
</feature>
<dbReference type="Proteomes" id="UP000295008">
    <property type="component" value="Unassembled WGS sequence"/>
</dbReference>
<evidence type="ECO:0000256" key="1">
    <source>
        <dbReference type="SAM" id="Phobius"/>
    </source>
</evidence>
<evidence type="ECO:0000313" key="2">
    <source>
        <dbReference type="EMBL" id="TCL67352.1"/>
    </source>
</evidence>
<proteinExistence type="predicted"/>
<keyword evidence="1" id="KW-0812">Transmembrane</keyword>